<name>A0AAE1VGN6_9SOLA</name>
<sequence>MSCSTASMADHLIASGSPFCREETRKRWRFQIQLKHKRDWIIRRKLLLGCWEYDGLNMNDLYFSDPGHSGTSRDLLAVLLRDRDYYLQE</sequence>
<evidence type="ECO:0000313" key="1">
    <source>
        <dbReference type="EMBL" id="KAK4360684.1"/>
    </source>
</evidence>
<dbReference type="Proteomes" id="UP001291623">
    <property type="component" value="Unassembled WGS sequence"/>
</dbReference>
<proteinExistence type="predicted"/>
<protein>
    <submittedName>
        <fullName evidence="1">Uncharacterized protein</fullName>
    </submittedName>
</protein>
<dbReference type="AlphaFoldDB" id="A0AAE1VGN6"/>
<dbReference type="EMBL" id="JAVYJV010000010">
    <property type="protein sequence ID" value="KAK4360684.1"/>
    <property type="molecule type" value="Genomic_DNA"/>
</dbReference>
<evidence type="ECO:0000313" key="2">
    <source>
        <dbReference type="Proteomes" id="UP001291623"/>
    </source>
</evidence>
<comment type="caution">
    <text evidence="1">The sequence shown here is derived from an EMBL/GenBank/DDBJ whole genome shotgun (WGS) entry which is preliminary data.</text>
</comment>
<reference evidence="1" key="1">
    <citation type="submission" date="2023-12" db="EMBL/GenBank/DDBJ databases">
        <title>Genome assembly of Anisodus tanguticus.</title>
        <authorList>
            <person name="Wang Y.-J."/>
        </authorList>
    </citation>
    <scope>NUCLEOTIDE SEQUENCE</scope>
    <source>
        <strain evidence="1">KB-2021</strain>
        <tissue evidence="1">Leaf</tissue>
    </source>
</reference>
<organism evidence="1 2">
    <name type="scientific">Anisodus tanguticus</name>
    <dbReference type="NCBI Taxonomy" id="243964"/>
    <lineage>
        <taxon>Eukaryota</taxon>
        <taxon>Viridiplantae</taxon>
        <taxon>Streptophyta</taxon>
        <taxon>Embryophyta</taxon>
        <taxon>Tracheophyta</taxon>
        <taxon>Spermatophyta</taxon>
        <taxon>Magnoliopsida</taxon>
        <taxon>eudicotyledons</taxon>
        <taxon>Gunneridae</taxon>
        <taxon>Pentapetalae</taxon>
        <taxon>asterids</taxon>
        <taxon>lamiids</taxon>
        <taxon>Solanales</taxon>
        <taxon>Solanaceae</taxon>
        <taxon>Solanoideae</taxon>
        <taxon>Hyoscyameae</taxon>
        <taxon>Anisodus</taxon>
    </lineage>
</organism>
<accession>A0AAE1VGN6</accession>
<gene>
    <name evidence="1" type="ORF">RND71_019636</name>
</gene>
<keyword evidence="2" id="KW-1185">Reference proteome</keyword>